<protein>
    <recommendedName>
        <fullName evidence="2">glutathione-specific gamma-glutamylcyclotransferase</fullName>
        <ecNumber evidence="2">4.3.2.7</ecNumber>
    </recommendedName>
    <alternativeName>
        <fullName evidence="4">Cation transport regulator-like protein 2</fullName>
    </alternativeName>
</protein>
<reference evidence="8 9" key="1">
    <citation type="submission" date="2022-05" db="EMBL/GenBank/DDBJ databases">
        <title>A multi-omics perspective on studying reproductive biology in Daphnia sinensis.</title>
        <authorList>
            <person name="Jia J."/>
        </authorList>
    </citation>
    <scope>NUCLEOTIDE SEQUENCE [LARGE SCALE GENOMIC DNA]</scope>
    <source>
        <strain evidence="8 9">WSL</strain>
    </source>
</reference>
<dbReference type="PANTHER" id="PTHR12192:SF2">
    <property type="entry name" value="GLUTATHIONE-SPECIFIC GAMMA-GLUTAMYLCYCLOTRANSFERASE 2"/>
    <property type="match status" value="1"/>
</dbReference>
<evidence type="ECO:0000256" key="1">
    <source>
        <dbReference type="ARBA" id="ARBA00009662"/>
    </source>
</evidence>
<keyword evidence="3" id="KW-0456">Lyase</keyword>
<dbReference type="Gene3D" id="3.10.490.10">
    <property type="entry name" value="Gamma-glutamyl cyclotransferase-like"/>
    <property type="match status" value="1"/>
</dbReference>
<dbReference type="GO" id="GO:0005737">
    <property type="term" value="C:cytoplasm"/>
    <property type="evidence" value="ECO:0007669"/>
    <property type="project" value="TreeGrafter"/>
</dbReference>
<comment type="function">
    <text evidence="5">Catalyzes the cleavage of glutathione into 5-oxo-L-proline and a Cys-Gly dipeptide. Acts specifically on glutathione, but not on other gamma-glutamyl peptides.</text>
</comment>
<dbReference type="PANTHER" id="PTHR12192">
    <property type="entry name" value="CATION TRANSPORT PROTEIN CHAC-RELATED"/>
    <property type="match status" value="1"/>
</dbReference>
<evidence type="ECO:0000256" key="2">
    <source>
        <dbReference type="ARBA" id="ARBA00012344"/>
    </source>
</evidence>
<comment type="catalytic activity">
    <reaction evidence="6">
        <text>glutathione = L-cysteinylglycine + 5-oxo-L-proline</text>
        <dbReference type="Rhea" id="RHEA:47724"/>
        <dbReference type="ChEBI" id="CHEBI:57925"/>
        <dbReference type="ChEBI" id="CHEBI:58402"/>
        <dbReference type="ChEBI" id="CHEBI:61694"/>
        <dbReference type="EC" id="4.3.2.7"/>
    </reaction>
</comment>
<evidence type="ECO:0000256" key="4">
    <source>
        <dbReference type="ARBA" id="ARBA00043195"/>
    </source>
</evidence>
<evidence type="ECO:0000256" key="7">
    <source>
        <dbReference type="SAM" id="MobiDB-lite"/>
    </source>
</evidence>
<dbReference type="InterPro" id="IPR006840">
    <property type="entry name" value="ChaC"/>
</dbReference>
<accession>A0AAD5KR52</accession>
<evidence type="ECO:0000313" key="8">
    <source>
        <dbReference type="EMBL" id="KAI9558582.1"/>
    </source>
</evidence>
<feature type="compositionally biased region" description="Polar residues" evidence="7">
    <location>
        <begin position="203"/>
        <end position="213"/>
    </location>
</feature>
<organism evidence="8 9">
    <name type="scientific">Daphnia sinensis</name>
    <dbReference type="NCBI Taxonomy" id="1820382"/>
    <lineage>
        <taxon>Eukaryota</taxon>
        <taxon>Metazoa</taxon>
        <taxon>Ecdysozoa</taxon>
        <taxon>Arthropoda</taxon>
        <taxon>Crustacea</taxon>
        <taxon>Branchiopoda</taxon>
        <taxon>Diplostraca</taxon>
        <taxon>Cladocera</taxon>
        <taxon>Anomopoda</taxon>
        <taxon>Daphniidae</taxon>
        <taxon>Daphnia</taxon>
        <taxon>Daphnia similis group</taxon>
    </lineage>
</organism>
<keyword evidence="9" id="KW-1185">Reference proteome</keyword>
<dbReference type="GO" id="GO:0061928">
    <property type="term" value="F:glutathione specific gamma-glutamylcyclotransferase activity"/>
    <property type="evidence" value="ECO:0007669"/>
    <property type="project" value="UniProtKB-EC"/>
</dbReference>
<gene>
    <name evidence="8" type="ORF">GHT06_015370</name>
</gene>
<evidence type="ECO:0000256" key="6">
    <source>
        <dbReference type="ARBA" id="ARBA00048073"/>
    </source>
</evidence>
<dbReference type="EC" id="4.3.2.7" evidence="2"/>
<dbReference type="EMBL" id="WJBH02000005">
    <property type="protein sequence ID" value="KAI9558582.1"/>
    <property type="molecule type" value="Genomic_DNA"/>
</dbReference>
<sequence length="213" mass="24535">MWVFGYGSLIWKVDFPYERRVIGYIKGYVRRFWQASIDHRGVPGKPGRVVTLIPSNNPEEKVWGVAYYIAAGDVERVSRYLDYREKDGYRRTETIFHPHCNNDSQQNECCPFSLECYLATSDNPFYTGHEPIEQIARRIATASGPSGTNREYLYKLATALRHLVAEDSFTEIIIKGDPHLFELENLVRALEEAGDGSHHRNECTNNQQDDTLE</sequence>
<dbReference type="InterPro" id="IPR013024">
    <property type="entry name" value="GGCT-like"/>
</dbReference>
<feature type="region of interest" description="Disordered" evidence="7">
    <location>
        <begin position="194"/>
        <end position="213"/>
    </location>
</feature>
<evidence type="ECO:0000256" key="5">
    <source>
        <dbReference type="ARBA" id="ARBA00045227"/>
    </source>
</evidence>
<dbReference type="AlphaFoldDB" id="A0AAD5KR52"/>
<evidence type="ECO:0000313" key="9">
    <source>
        <dbReference type="Proteomes" id="UP000820818"/>
    </source>
</evidence>
<comment type="caution">
    <text evidence="8">The sequence shown here is derived from an EMBL/GenBank/DDBJ whole genome shotgun (WGS) entry which is preliminary data.</text>
</comment>
<dbReference type="SUPFAM" id="SSF110857">
    <property type="entry name" value="Gamma-glutamyl cyclotransferase-like"/>
    <property type="match status" value="1"/>
</dbReference>
<proteinExistence type="inferred from homology"/>
<evidence type="ECO:0000256" key="3">
    <source>
        <dbReference type="ARBA" id="ARBA00023239"/>
    </source>
</evidence>
<dbReference type="Pfam" id="PF04752">
    <property type="entry name" value="ChaC"/>
    <property type="match status" value="1"/>
</dbReference>
<comment type="similarity">
    <text evidence="1">Belongs to the gamma-glutamylcyclotransferase family. ChaC subfamily.</text>
</comment>
<dbReference type="InterPro" id="IPR036568">
    <property type="entry name" value="GGCT-like_sf"/>
</dbReference>
<dbReference type="GO" id="GO:0006751">
    <property type="term" value="P:glutathione catabolic process"/>
    <property type="evidence" value="ECO:0007669"/>
    <property type="project" value="InterPro"/>
</dbReference>
<dbReference type="CDD" id="cd06661">
    <property type="entry name" value="GGCT_like"/>
    <property type="match status" value="1"/>
</dbReference>
<dbReference type="Proteomes" id="UP000820818">
    <property type="component" value="Linkage Group LG5"/>
</dbReference>
<name>A0AAD5KR52_9CRUS</name>